<accession>A0LN61</accession>
<evidence type="ECO:0000259" key="2">
    <source>
        <dbReference type="Pfam" id="PF17650"/>
    </source>
</evidence>
<organism evidence="4 5">
    <name type="scientific">Syntrophobacter fumaroxidans (strain DSM 10017 / MPOB)</name>
    <dbReference type="NCBI Taxonomy" id="335543"/>
    <lineage>
        <taxon>Bacteria</taxon>
        <taxon>Pseudomonadati</taxon>
        <taxon>Thermodesulfobacteriota</taxon>
        <taxon>Syntrophobacteria</taxon>
        <taxon>Syntrophobacterales</taxon>
        <taxon>Syntrophobacteraceae</taxon>
        <taxon>Syntrophobacter</taxon>
    </lineage>
</organism>
<dbReference type="Pfam" id="PF17651">
    <property type="entry name" value="Raco_middle"/>
    <property type="match status" value="1"/>
</dbReference>
<dbReference type="HOGENOM" id="CLU_019091_1_0_7"/>
<proteinExistence type="predicted"/>
<dbReference type="AlphaFoldDB" id="A0LN61"/>
<evidence type="ECO:0000313" key="4">
    <source>
        <dbReference type="EMBL" id="ABK18863.1"/>
    </source>
</evidence>
<dbReference type="EMBL" id="CP000478">
    <property type="protein sequence ID" value="ABK18863.1"/>
    <property type="molecule type" value="Genomic_DNA"/>
</dbReference>
<dbReference type="eggNOG" id="COG3894">
    <property type="taxonomic scope" value="Bacteria"/>
</dbReference>
<dbReference type="InterPro" id="IPR040506">
    <property type="entry name" value="RACo_linker"/>
</dbReference>
<dbReference type="Gene3D" id="3.10.20.880">
    <property type="match status" value="1"/>
</dbReference>
<reference evidence="4 5" key="1">
    <citation type="submission" date="2006-10" db="EMBL/GenBank/DDBJ databases">
        <title>Complete sequence of Syntrophobacter fumaroxidans MPOB.</title>
        <authorList>
            <consortium name="US DOE Joint Genome Institute"/>
            <person name="Copeland A."/>
            <person name="Lucas S."/>
            <person name="Lapidus A."/>
            <person name="Barry K."/>
            <person name="Detter J.C."/>
            <person name="Glavina del Rio T."/>
            <person name="Hammon N."/>
            <person name="Israni S."/>
            <person name="Pitluck S."/>
            <person name="Goltsman E.G."/>
            <person name="Martinez M."/>
            <person name="Schmutz J."/>
            <person name="Larimer F."/>
            <person name="Land M."/>
            <person name="Hauser L."/>
            <person name="Kyrpides N."/>
            <person name="Kim E."/>
            <person name="Boone D.R."/>
            <person name="Brockman F."/>
            <person name="Culley D."/>
            <person name="Ferry J."/>
            <person name="Gunsalus R."/>
            <person name="McInerney M.J."/>
            <person name="Morrison M."/>
            <person name="Plugge C."/>
            <person name="Rohlin L."/>
            <person name="Scholten J."/>
            <person name="Sieber J."/>
            <person name="Stams A.J.M."/>
            <person name="Worm P."/>
            <person name="Henstra A.M."/>
            <person name="Richardson P."/>
        </authorList>
    </citation>
    <scope>NUCLEOTIDE SEQUENCE [LARGE SCALE GENOMIC DNA]</scope>
    <source>
        <strain evidence="5">DSM 10017 / MPOB</strain>
    </source>
</reference>
<feature type="domain" description="RACo-like middle region" evidence="3">
    <location>
        <begin position="96"/>
        <end position="256"/>
    </location>
</feature>
<sequence>MQPSQSPGPPHAPLVEVLQLELAPPSLADNTADLDRLLRALRRQGFEPIQVRLADADEFAARIRGENFHVTVLVGFFGSHWEIVDILPGSSSPTPLGLAIDLGSSTIGLFFIDLADRKTVAGTSIPNPQAEYGEDILSRLLFARARGNRKILQRIVIGGINRAIRETLENLGRSLSDLCAVTVAGNTVMSHFFLGLDPANLFKEPYIPAVNHFPTFRGKDSTLAMHPRGPVYVFPNAGSYLGGDLIAGVLACGMHRTEEISLLADVGTNAEVVLGNREWLVACAGAAGPALEGGALERGMPAAPGAIDRVRIDPATFEPDFHVLGDVKPSGICGSGVIDLIAEMFRARLLTRQGKLSSPPGCRRVVHTEDGPAYVLADPDRTADEKELLITETDVEVFLKSKAAMYAMLNVAVKKVGIRFDDVRHFYVAGAFGESIDPAMAVRIGMIPDLPMETFHRMGNTAAAGAAMLLVDRDLLKDMEKACGRITYVELNVNAEFMDEFRSALFLPHTSRRLFPSVNVP</sequence>
<dbReference type="InterPro" id="IPR042259">
    <property type="entry name" value="Raco-like_middle_sf"/>
</dbReference>
<name>A0LN61_SYNFM</name>
<dbReference type="InterPro" id="IPR027980">
    <property type="entry name" value="RACo_C"/>
</dbReference>
<feature type="domain" description="RACo C-terminal" evidence="1">
    <location>
        <begin position="259"/>
        <end position="519"/>
    </location>
</feature>
<dbReference type="InterPro" id="IPR041414">
    <property type="entry name" value="Raco-like_middle"/>
</dbReference>
<dbReference type="RefSeq" id="WP_011699988.1">
    <property type="nucleotide sequence ID" value="NC_008554.1"/>
</dbReference>
<dbReference type="Gene3D" id="3.30.420.480">
    <property type="entry name" value="Domain of unknown function (DUF4445)"/>
    <property type="match status" value="1"/>
</dbReference>
<evidence type="ECO:0000259" key="1">
    <source>
        <dbReference type="Pfam" id="PF14574"/>
    </source>
</evidence>
<dbReference type="STRING" id="335543.Sfum_3190"/>
<keyword evidence="5" id="KW-1185">Reference proteome</keyword>
<dbReference type="PANTHER" id="PTHR42895">
    <property type="entry name" value="IRON-SULFUR CLUSTER-BINDING PROTEIN-RELATED"/>
    <property type="match status" value="1"/>
</dbReference>
<dbReference type="KEGG" id="sfu:Sfum_3190"/>
<feature type="domain" description="RACo linker region" evidence="2">
    <location>
        <begin position="12"/>
        <end position="90"/>
    </location>
</feature>
<evidence type="ECO:0000259" key="3">
    <source>
        <dbReference type="Pfam" id="PF17651"/>
    </source>
</evidence>
<dbReference type="Pfam" id="PF14574">
    <property type="entry name" value="RACo_C_ter"/>
    <property type="match status" value="1"/>
</dbReference>
<dbReference type="InterPro" id="IPR052911">
    <property type="entry name" value="Corrinoid_activation_enz"/>
</dbReference>
<dbReference type="Proteomes" id="UP000001784">
    <property type="component" value="Chromosome"/>
</dbReference>
<dbReference type="InParanoid" id="A0LN61"/>
<evidence type="ECO:0000313" key="5">
    <source>
        <dbReference type="Proteomes" id="UP000001784"/>
    </source>
</evidence>
<dbReference type="OrthoDB" id="9810588at2"/>
<dbReference type="Pfam" id="PF17650">
    <property type="entry name" value="RACo_linker"/>
    <property type="match status" value="1"/>
</dbReference>
<dbReference type="PANTHER" id="PTHR42895:SF1">
    <property type="entry name" value="IRON-SULFUR CLUSTER PROTEIN"/>
    <property type="match status" value="1"/>
</dbReference>
<gene>
    <name evidence="4" type="ordered locus">Sfum_3190</name>
</gene>
<protein>
    <submittedName>
        <fullName evidence="4">Iron-sulfur cluster binding protein</fullName>
    </submittedName>
</protein>